<name>A0A2M4D1J8_ANODA</name>
<sequence length="92" mass="10345">MLLLVSSSLPLLDLLFQWAHTYTHTHTNTAFLSLPLDAARFFCHVAMNTFVSASFSSCSYLLLLLARFCSQIKSFHQHSGDNDGCVRVCFLD</sequence>
<organism evidence="1">
    <name type="scientific">Anopheles darlingi</name>
    <name type="common">Mosquito</name>
    <dbReference type="NCBI Taxonomy" id="43151"/>
    <lineage>
        <taxon>Eukaryota</taxon>
        <taxon>Metazoa</taxon>
        <taxon>Ecdysozoa</taxon>
        <taxon>Arthropoda</taxon>
        <taxon>Hexapoda</taxon>
        <taxon>Insecta</taxon>
        <taxon>Pterygota</taxon>
        <taxon>Neoptera</taxon>
        <taxon>Endopterygota</taxon>
        <taxon>Diptera</taxon>
        <taxon>Nematocera</taxon>
        <taxon>Culicoidea</taxon>
        <taxon>Culicidae</taxon>
        <taxon>Anophelinae</taxon>
        <taxon>Anopheles</taxon>
    </lineage>
</organism>
<dbReference type="EMBL" id="GGFL01007231">
    <property type="protein sequence ID" value="MBW71409.1"/>
    <property type="molecule type" value="Transcribed_RNA"/>
</dbReference>
<dbReference type="AlphaFoldDB" id="A0A2M4D1J8"/>
<protein>
    <submittedName>
        <fullName evidence="1">Putative secreted protein</fullName>
    </submittedName>
</protein>
<proteinExistence type="predicted"/>
<reference evidence="1" key="1">
    <citation type="submission" date="2018-01" db="EMBL/GenBank/DDBJ databases">
        <title>An insight into the sialome of Amazonian anophelines.</title>
        <authorList>
            <person name="Ribeiro J.M."/>
            <person name="Scarpassa V."/>
            <person name="Calvo E."/>
        </authorList>
    </citation>
    <scope>NUCLEOTIDE SEQUENCE</scope>
</reference>
<accession>A0A2M4D1J8</accession>
<evidence type="ECO:0000313" key="1">
    <source>
        <dbReference type="EMBL" id="MBW71409.1"/>
    </source>
</evidence>